<dbReference type="RefSeq" id="WP_269127980.1">
    <property type="nucleotide sequence ID" value="NZ_CP114058.1"/>
</dbReference>
<dbReference type="Pfam" id="PF06995">
    <property type="entry name" value="Phage_P2_GpU"/>
    <property type="match status" value="1"/>
</dbReference>
<dbReference type="InterPro" id="IPR009734">
    <property type="entry name" value="Myoviridae_GpU"/>
</dbReference>
<accession>A0ABY7HPF4</accession>
<name>A0ABY7HPF4_9GAMM</name>
<dbReference type="EMBL" id="CP114058">
    <property type="protein sequence ID" value="WAT01045.1"/>
    <property type="molecule type" value="Genomic_DNA"/>
</dbReference>
<evidence type="ECO:0000313" key="1">
    <source>
        <dbReference type="EMBL" id="WAT01045.1"/>
    </source>
</evidence>
<keyword evidence="2" id="KW-1185">Reference proteome</keyword>
<organism evidence="1 2">
    <name type="scientific">Rouxiella chamberiensis</name>
    <dbReference type="NCBI Taxonomy" id="1513468"/>
    <lineage>
        <taxon>Bacteria</taxon>
        <taxon>Pseudomonadati</taxon>
        <taxon>Pseudomonadota</taxon>
        <taxon>Gammaproteobacteria</taxon>
        <taxon>Enterobacterales</taxon>
        <taxon>Yersiniaceae</taxon>
        <taxon>Rouxiella</taxon>
    </lineage>
</organism>
<reference evidence="1" key="1">
    <citation type="submission" date="2022-12" db="EMBL/GenBank/DDBJ databases">
        <title>Complete genome sequence of an Australian strain of Rouxiella badensis DAR84756 and resolution of the R. badensis DSM100043 and R. chamberiensis DSM28324 genomes.</title>
        <authorList>
            <person name="Paul S."/>
            <person name="Anderson P.J."/>
            <person name="Maynard G."/>
            <person name="Dyall-Smith M."/>
            <person name="Kudinha T."/>
        </authorList>
    </citation>
    <scope>NUCLEOTIDE SEQUENCE</scope>
    <source>
        <strain evidence="1">DSM 28324</strain>
    </source>
</reference>
<evidence type="ECO:0000313" key="2">
    <source>
        <dbReference type="Proteomes" id="UP001164712"/>
    </source>
</evidence>
<protein>
    <submittedName>
        <fullName evidence="1">Phage tail protein</fullName>
    </submittedName>
</protein>
<sequence length="190" mass="20471">MMMTLGMMVFMRQTLPYQGLQHNVDYRWPTNNRVGQRATAQFLGPGDEKITLSGLLLPEITGGKVSLATLKALADLGRAWPLIGGDGTIYGMYVVENINTNASEFFSDGSARRIEFNASLLRVDESLTAMFGDLKTQANDLLGQGNNLSSSVQSVIGSLSSQAQTIVGGCCHDHLSEPAGRGRGYAGFYD</sequence>
<dbReference type="Proteomes" id="UP001164712">
    <property type="component" value="Chromosome"/>
</dbReference>
<gene>
    <name evidence="1" type="ORF">O1V66_20170</name>
</gene>
<proteinExistence type="predicted"/>